<reference evidence="9" key="2">
    <citation type="submission" date="2020-08" db="EMBL/GenBank/DDBJ databases">
        <title>Draft Genome Sequence of Cumin Blight Pathogen Alternaria burnsii.</title>
        <authorList>
            <person name="Feng Z."/>
        </authorList>
    </citation>
    <scope>NUCLEOTIDE SEQUENCE</scope>
    <source>
        <strain evidence="9">CBS107.38</strain>
    </source>
</reference>
<keyword evidence="2 7" id="KW-0812">Transmembrane</keyword>
<protein>
    <submittedName>
        <fullName evidence="9">Rta1-domain-containing protein</fullName>
    </submittedName>
</protein>
<dbReference type="EMBL" id="JAAABM010000003">
    <property type="protein sequence ID" value="KAF7678972.1"/>
    <property type="molecule type" value="Genomic_DNA"/>
</dbReference>
<feature type="compositionally biased region" description="Polar residues" evidence="6">
    <location>
        <begin position="145"/>
        <end position="157"/>
    </location>
</feature>
<feature type="transmembrane region" description="Helical" evidence="7">
    <location>
        <begin position="519"/>
        <end position="536"/>
    </location>
</feature>
<feature type="transmembrane region" description="Helical" evidence="7">
    <location>
        <begin position="479"/>
        <end position="507"/>
    </location>
</feature>
<dbReference type="PANTHER" id="PTHR31465">
    <property type="entry name" value="PROTEIN RTA1-RELATED"/>
    <property type="match status" value="1"/>
</dbReference>
<keyword evidence="5" id="KW-0539">Nucleus</keyword>
<sequence>MGQSQSQAADQPLEPQLSQEERSQLQAEMRAKQQAALDKQACFLTELSRVQGAKGPAGKRIRASGLVIISRNPAPNHRNFLLHSCTQLVIATMTEQRVAKRKTHTKSRKGCFQCKQRHTKCNEARPRCGNCVRLDIHCHFPSMPDSYSTSPQNSPGVSSPFVDAHHAESPEASPTNTELPLADLRLLHHWTKSCAKSLHPNPAIRSVVWQNEFIELGFEYPFLLRGFLALSAVHKASLLPPSERQGLLLQADSHISHALDTYRKNLETPNVELAIPMFMLSSVILTYNFGSAQLERPEDPIRALHHCFMLLQGIKIVVIPHWDRIKDSSVFAHMTDMAPPEALDALDTLAREENPQEILRLKELTELLLDSQDKEACATAIDELHTHCFVSQLNMSDNTYRPALDDPNAYVLYRYIPSTVAAIVFVVVFGLTTLAHVFQLIKKKTWYFTPLVVGGLFEVIGFIGRYLSHDDVWALGPFIMQSLLILLAPALFAASIYIILGRIILLVDGERYSLVRQKWLTKLFVTGDVLSFLMQGSGGGIQAMGTLDALHTGEQIIIGGLFVQLIFFGLFIVVSGVFHYRLVRDLPLKKRYSPLSLFKSRRSSPSIHTSSTVPRASLSELPWKRHLYTLYLASALIMVRSIFRVVEYIQGNAGYLLSHEVYLYIFDATLMFFVMLAFNWTHPSQITDAYQKRLRSGSPIELQHSHDTATGADEEHMLESREAKNSVRTGGWVPSQC</sequence>
<dbReference type="InterPro" id="IPR036864">
    <property type="entry name" value="Zn2-C6_fun-type_DNA-bd_sf"/>
</dbReference>
<dbReference type="Pfam" id="PF04479">
    <property type="entry name" value="RTA1"/>
    <property type="match status" value="1"/>
</dbReference>
<dbReference type="PANTHER" id="PTHR31465:SF1">
    <property type="entry name" value="PROTEIN RTA1-RELATED"/>
    <property type="match status" value="1"/>
</dbReference>
<evidence type="ECO:0000259" key="8">
    <source>
        <dbReference type="PROSITE" id="PS50048"/>
    </source>
</evidence>
<dbReference type="SUPFAM" id="SSF57701">
    <property type="entry name" value="Zn2/Cys6 DNA-binding domain"/>
    <property type="match status" value="1"/>
</dbReference>
<accession>A0A8H7B9I6</accession>
<evidence type="ECO:0000256" key="1">
    <source>
        <dbReference type="ARBA" id="ARBA00004141"/>
    </source>
</evidence>
<dbReference type="Proteomes" id="UP000596902">
    <property type="component" value="Unassembled WGS sequence"/>
</dbReference>
<feature type="domain" description="Zn(2)-C6 fungal-type" evidence="8">
    <location>
        <begin position="110"/>
        <end position="140"/>
    </location>
</feature>
<feature type="transmembrane region" description="Helical" evidence="7">
    <location>
        <begin position="415"/>
        <end position="438"/>
    </location>
</feature>
<comment type="subcellular location">
    <subcellularLocation>
        <location evidence="1">Membrane</location>
        <topology evidence="1">Multi-pass membrane protein</topology>
    </subcellularLocation>
</comment>
<keyword evidence="10" id="KW-1185">Reference proteome</keyword>
<feature type="transmembrane region" description="Helical" evidence="7">
    <location>
        <begin position="628"/>
        <end position="649"/>
    </location>
</feature>
<gene>
    <name evidence="9" type="ORF">GT037_002720</name>
</gene>
<feature type="transmembrane region" description="Helical" evidence="7">
    <location>
        <begin position="661"/>
        <end position="680"/>
    </location>
</feature>
<evidence type="ECO:0000313" key="10">
    <source>
        <dbReference type="Proteomes" id="UP000596902"/>
    </source>
</evidence>
<evidence type="ECO:0000256" key="4">
    <source>
        <dbReference type="ARBA" id="ARBA00023136"/>
    </source>
</evidence>
<dbReference type="SMART" id="SM00066">
    <property type="entry name" value="GAL4"/>
    <property type="match status" value="1"/>
</dbReference>
<name>A0A8H7B9I6_9PLEO</name>
<dbReference type="RefSeq" id="XP_038789045.1">
    <property type="nucleotide sequence ID" value="XM_038927767.1"/>
</dbReference>
<dbReference type="InterPro" id="IPR007568">
    <property type="entry name" value="RTA1"/>
</dbReference>
<feature type="region of interest" description="Disordered" evidence="6">
    <location>
        <begin position="1"/>
        <end position="31"/>
    </location>
</feature>
<evidence type="ECO:0000256" key="3">
    <source>
        <dbReference type="ARBA" id="ARBA00022989"/>
    </source>
</evidence>
<dbReference type="PROSITE" id="PS50048">
    <property type="entry name" value="ZN2_CY6_FUNGAL_2"/>
    <property type="match status" value="1"/>
</dbReference>
<organism evidence="9 10">
    <name type="scientific">Alternaria burnsii</name>
    <dbReference type="NCBI Taxonomy" id="1187904"/>
    <lineage>
        <taxon>Eukaryota</taxon>
        <taxon>Fungi</taxon>
        <taxon>Dikarya</taxon>
        <taxon>Ascomycota</taxon>
        <taxon>Pezizomycotina</taxon>
        <taxon>Dothideomycetes</taxon>
        <taxon>Pleosporomycetidae</taxon>
        <taxon>Pleosporales</taxon>
        <taxon>Pleosporineae</taxon>
        <taxon>Pleosporaceae</taxon>
        <taxon>Alternaria</taxon>
        <taxon>Alternaria sect. Alternaria</taxon>
    </lineage>
</organism>
<keyword evidence="3 7" id="KW-1133">Transmembrane helix</keyword>
<dbReference type="InterPro" id="IPR001138">
    <property type="entry name" value="Zn2Cys6_DnaBD"/>
</dbReference>
<comment type="caution">
    <text evidence="9">The sequence shown here is derived from an EMBL/GenBank/DDBJ whole genome shotgun (WGS) entry which is preliminary data.</text>
</comment>
<dbReference type="PROSITE" id="PS00463">
    <property type="entry name" value="ZN2_CY6_FUNGAL_1"/>
    <property type="match status" value="1"/>
</dbReference>
<reference evidence="9" key="1">
    <citation type="submission" date="2020-01" db="EMBL/GenBank/DDBJ databases">
        <authorList>
            <person name="Feng Z.H.Z."/>
        </authorList>
    </citation>
    <scope>NUCLEOTIDE SEQUENCE</scope>
    <source>
        <strain evidence="9">CBS107.38</strain>
    </source>
</reference>
<feature type="transmembrane region" description="Helical" evidence="7">
    <location>
        <begin position="556"/>
        <end position="580"/>
    </location>
</feature>
<dbReference type="AlphaFoldDB" id="A0A8H7B9I6"/>
<dbReference type="GO" id="GO:0016020">
    <property type="term" value="C:membrane"/>
    <property type="evidence" value="ECO:0007669"/>
    <property type="project" value="UniProtKB-SubCell"/>
</dbReference>
<evidence type="ECO:0000313" key="9">
    <source>
        <dbReference type="EMBL" id="KAF7678972.1"/>
    </source>
</evidence>
<dbReference type="GO" id="GO:0008270">
    <property type="term" value="F:zinc ion binding"/>
    <property type="evidence" value="ECO:0007669"/>
    <property type="project" value="InterPro"/>
</dbReference>
<dbReference type="GO" id="GO:0000981">
    <property type="term" value="F:DNA-binding transcription factor activity, RNA polymerase II-specific"/>
    <property type="evidence" value="ECO:0007669"/>
    <property type="project" value="InterPro"/>
</dbReference>
<evidence type="ECO:0000256" key="5">
    <source>
        <dbReference type="ARBA" id="ARBA00023242"/>
    </source>
</evidence>
<keyword evidence="4 7" id="KW-0472">Membrane</keyword>
<evidence type="ECO:0000256" key="2">
    <source>
        <dbReference type="ARBA" id="ARBA00022692"/>
    </source>
</evidence>
<dbReference type="Pfam" id="PF00172">
    <property type="entry name" value="Zn_clus"/>
    <property type="match status" value="1"/>
</dbReference>
<feature type="region of interest" description="Disordered" evidence="6">
    <location>
        <begin position="145"/>
        <end position="176"/>
    </location>
</feature>
<dbReference type="CDD" id="cd00067">
    <property type="entry name" value="GAL4"/>
    <property type="match status" value="1"/>
</dbReference>
<evidence type="ECO:0000256" key="6">
    <source>
        <dbReference type="SAM" id="MobiDB-lite"/>
    </source>
</evidence>
<dbReference type="Gene3D" id="4.10.240.10">
    <property type="entry name" value="Zn(2)-C6 fungal-type DNA-binding domain"/>
    <property type="match status" value="1"/>
</dbReference>
<proteinExistence type="predicted"/>
<dbReference type="GeneID" id="62200945"/>
<evidence type="ECO:0000256" key="7">
    <source>
        <dbReference type="SAM" id="Phobius"/>
    </source>
</evidence>
<feature type="transmembrane region" description="Helical" evidence="7">
    <location>
        <begin position="445"/>
        <end position="467"/>
    </location>
</feature>